<gene>
    <name evidence="8" type="ORF">MKZ38_007798</name>
</gene>
<dbReference type="PROSITE" id="PS50048">
    <property type="entry name" value="ZN2_CY6_FUNGAL_2"/>
    <property type="match status" value="1"/>
</dbReference>
<evidence type="ECO:0000256" key="3">
    <source>
        <dbReference type="ARBA" id="ARBA00023015"/>
    </source>
</evidence>
<organism evidence="8 9">
    <name type="scientific">Zalerion maritima</name>
    <dbReference type="NCBI Taxonomy" id="339359"/>
    <lineage>
        <taxon>Eukaryota</taxon>
        <taxon>Fungi</taxon>
        <taxon>Dikarya</taxon>
        <taxon>Ascomycota</taxon>
        <taxon>Pezizomycotina</taxon>
        <taxon>Sordariomycetes</taxon>
        <taxon>Lulworthiomycetidae</taxon>
        <taxon>Lulworthiales</taxon>
        <taxon>Lulworthiaceae</taxon>
        <taxon>Zalerion</taxon>
    </lineage>
</organism>
<dbReference type="SMART" id="SM00066">
    <property type="entry name" value="GAL4"/>
    <property type="match status" value="1"/>
</dbReference>
<evidence type="ECO:0000259" key="7">
    <source>
        <dbReference type="PROSITE" id="PS50048"/>
    </source>
</evidence>
<keyword evidence="6" id="KW-0539">Nucleus</keyword>
<dbReference type="SUPFAM" id="SSF57701">
    <property type="entry name" value="Zn2/Cys6 DNA-binding domain"/>
    <property type="match status" value="1"/>
</dbReference>
<dbReference type="Proteomes" id="UP001201980">
    <property type="component" value="Unassembled WGS sequence"/>
</dbReference>
<evidence type="ECO:0000256" key="4">
    <source>
        <dbReference type="ARBA" id="ARBA00023125"/>
    </source>
</evidence>
<keyword evidence="2" id="KW-0862">Zinc</keyword>
<dbReference type="InterPro" id="IPR036864">
    <property type="entry name" value="Zn2-C6_fun-type_DNA-bd_sf"/>
</dbReference>
<reference evidence="8" key="1">
    <citation type="submission" date="2022-07" db="EMBL/GenBank/DDBJ databases">
        <title>Draft genome sequence of Zalerion maritima ATCC 34329, a (micro)plastics degrading marine fungus.</title>
        <authorList>
            <person name="Paco A."/>
            <person name="Goncalves M.F.M."/>
            <person name="Rocha-Santos T.A.P."/>
            <person name="Alves A."/>
        </authorList>
    </citation>
    <scope>NUCLEOTIDE SEQUENCE</scope>
    <source>
        <strain evidence="8">ATCC 34329</strain>
    </source>
</reference>
<dbReference type="PANTHER" id="PTHR36206:SF16">
    <property type="entry name" value="TRANSCRIPTION FACTOR DOMAIN-CONTAINING PROTEIN-RELATED"/>
    <property type="match status" value="1"/>
</dbReference>
<evidence type="ECO:0000313" key="9">
    <source>
        <dbReference type="Proteomes" id="UP001201980"/>
    </source>
</evidence>
<proteinExistence type="predicted"/>
<dbReference type="Pfam" id="PF00172">
    <property type="entry name" value="Zn_clus"/>
    <property type="match status" value="1"/>
</dbReference>
<evidence type="ECO:0000256" key="5">
    <source>
        <dbReference type="ARBA" id="ARBA00023163"/>
    </source>
</evidence>
<keyword evidence="1" id="KW-0479">Metal-binding</keyword>
<dbReference type="EMBL" id="JAKWBI020000512">
    <property type="protein sequence ID" value="KAJ2894264.1"/>
    <property type="molecule type" value="Genomic_DNA"/>
</dbReference>
<name>A0AAD5RIA2_9PEZI</name>
<dbReference type="InterPro" id="IPR001138">
    <property type="entry name" value="Zn2Cys6_DnaBD"/>
</dbReference>
<keyword evidence="9" id="KW-1185">Reference proteome</keyword>
<protein>
    <recommendedName>
        <fullName evidence="7">Zn(2)-C6 fungal-type domain-containing protein</fullName>
    </recommendedName>
</protein>
<evidence type="ECO:0000313" key="8">
    <source>
        <dbReference type="EMBL" id="KAJ2894264.1"/>
    </source>
</evidence>
<dbReference type="GO" id="GO:0000981">
    <property type="term" value="F:DNA-binding transcription factor activity, RNA polymerase II-specific"/>
    <property type="evidence" value="ECO:0007669"/>
    <property type="project" value="InterPro"/>
</dbReference>
<dbReference type="InterPro" id="IPR052360">
    <property type="entry name" value="Transcr_Regulatory_Proteins"/>
</dbReference>
<sequence length="593" mass="66600">MGALSSSTTGKHDTKNHARILTSAHIRINATAPAKSESEDGLSDLQVCNPHPHSRTSTHGWFHRLTLGWYADCRVRKIKCDEGKPACRRCSSTGRICAGYDHTPGQAATIFLYRPRQLTARDEKERRSLHFFSRKVGPVLAGPMDGYFWTHLVMQFSHFTPAARHAVIAISSLYEDFVGGSPIVGPMRNLFALEHYNAAIREVCSQDGQQVLVLCILFVCVELLQGDLGAAKRHCQHGIAILEELKGGSGERPPCSWVFQLLSPIFCRLSLCLFFPTGRPNVGAALPPRRLASLENGSPDILRCMPDRFDTVVEASNSLDQLLAECASVSHVQDEESTRGQHYDRTQLRGALRMWSVRISDFESRCMTLLKPADGAALCNIRMKCEREKIILVVGMGPKPLAKELEYDQHLHSFKSMVDWARRASQFVTSQVLDQPENAQRPAFSFEMGFLPLLFFVVLRCRHLETRLGALSWMPHLSAAKESLIDLGTLYRVGRRVIEIEHGISLDDELRVCNSEVGWDNGELASEERRIVAAPIDHDVEIVAGDDGMTSFRRTVRFLMPDPNGNMSCRREYLGDCRLRQFDMEIPGMRRAR</sequence>
<accession>A0AAD5RIA2</accession>
<comment type="caution">
    <text evidence="8">The sequence shown here is derived from an EMBL/GenBank/DDBJ whole genome shotgun (WGS) entry which is preliminary data.</text>
</comment>
<evidence type="ECO:0000256" key="1">
    <source>
        <dbReference type="ARBA" id="ARBA00022723"/>
    </source>
</evidence>
<keyword evidence="3" id="KW-0805">Transcription regulation</keyword>
<dbReference type="PANTHER" id="PTHR36206">
    <property type="entry name" value="ASPERCRYPTIN BIOSYNTHESIS CLUSTER-SPECIFIC TRANSCRIPTION REGULATOR ATNN-RELATED"/>
    <property type="match status" value="1"/>
</dbReference>
<feature type="domain" description="Zn(2)-C6 fungal-type" evidence="7">
    <location>
        <begin position="73"/>
        <end position="97"/>
    </location>
</feature>
<evidence type="ECO:0000256" key="6">
    <source>
        <dbReference type="ARBA" id="ARBA00023242"/>
    </source>
</evidence>
<dbReference type="GO" id="GO:0008270">
    <property type="term" value="F:zinc ion binding"/>
    <property type="evidence" value="ECO:0007669"/>
    <property type="project" value="InterPro"/>
</dbReference>
<dbReference type="CDD" id="cd00067">
    <property type="entry name" value="GAL4"/>
    <property type="match status" value="1"/>
</dbReference>
<evidence type="ECO:0000256" key="2">
    <source>
        <dbReference type="ARBA" id="ARBA00022833"/>
    </source>
</evidence>
<keyword evidence="4" id="KW-0238">DNA-binding</keyword>
<dbReference type="AlphaFoldDB" id="A0AAD5RIA2"/>
<keyword evidence="5" id="KW-0804">Transcription</keyword>
<dbReference type="Gene3D" id="4.10.240.10">
    <property type="entry name" value="Zn(2)-C6 fungal-type DNA-binding domain"/>
    <property type="match status" value="1"/>
</dbReference>
<dbReference type="GO" id="GO:0003677">
    <property type="term" value="F:DNA binding"/>
    <property type="evidence" value="ECO:0007669"/>
    <property type="project" value="UniProtKB-KW"/>
</dbReference>